<dbReference type="AlphaFoldDB" id="A0A381PTA9"/>
<dbReference type="InterPro" id="IPR036890">
    <property type="entry name" value="HATPase_C_sf"/>
</dbReference>
<dbReference type="FunFam" id="3.30.565.10:FF:000006">
    <property type="entry name" value="Sensor histidine kinase WalK"/>
    <property type="match status" value="1"/>
</dbReference>
<dbReference type="InterPro" id="IPR003661">
    <property type="entry name" value="HisK_dim/P_dom"/>
</dbReference>
<organism evidence="10">
    <name type="scientific">marine metagenome</name>
    <dbReference type="NCBI Taxonomy" id="408172"/>
    <lineage>
        <taxon>unclassified sequences</taxon>
        <taxon>metagenomes</taxon>
        <taxon>ecological metagenomes</taxon>
    </lineage>
</organism>
<dbReference type="Gene3D" id="1.10.287.130">
    <property type="match status" value="1"/>
</dbReference>
<evidence type="ECO:0000256" key="5">
    <source>
        <dbReference type="ARBA" id="ARBA00022777"/>
    </source>
</evidence>
<proteinExistence type="predicted"/>
<dbReference type="PANTHER" id="PTHR43711:SF31">
    <property type="entry name" value="HISTIDINE KINASE"/>
    <property type="match status" value="1"/>
</dbReference>
<dbReference type="EC" id="2.7.13.3" evidence="2"/>
<keyword evidence="8" id="KW-0472">Membrane</keyword>
<feature type="domain" description="Histidine kinase" evidence="9">
    <location>
        <begin position="243"/>
        <end position="456"/>
    </location>
</feature>
<dbReference type="InterPro" id="IPR003594">
    <property type="entry name" value="HATPase_dom"/>
</dbReference>
<dbReference type="SUPFAM" id="SSF55874">
    <property type="entry name" value="ATPase domain of HSP90 chaperone/DNA topoisomerase II/histidine kinase"/>
    <property type="match status" value="1"/>
</dbReference>
<keyword evidence="6" id="KW-0902">Two-component regulatory system</keyword>
<dbReference type="Pfam" id="PF00512">
    <property type="entry name" value="HisKA"/>
    <property type="match status" value="1"/>
</dbReference>
<sequence>MTPSDRVTRPDLPRRTRTRAPWALALVSLALVALAAVPIYVGERVASLQDQITETLQPALESAARLSLYQSRQMARLQSFLLTGDRTLRLRYNAAIAEEDSLYNDLGDLVRVMDLDVRERLARLSSESTRWRFGHLSVFDEAVVPEAGDALSAQIQREYEELQSATRELERVIKVEVDQGRRDTQWWRTMQTWIMIGLAILALGSLLVIARVSWRVRRLVTEAEKREDALRRTVEQRDEVVSIVSHDLRNPLGVVVGAADTLIELSLDREEREKQAKIIARSASRMSRLIEDLLDVARIEAGAFVVRPSAEEPISVLEEVRDMFEVQADEAQVSLTVGPVSNVLVRMDHDRVVQALANLVDNALRFTPEGGMITLSGETLDEGTVSLSVSDTGVGLAQHALDNLFSRFWQAEGDKKGRAGLGLAIVKGVIEAHGGEVRVESDPGIGSTFHLVLHRA</sequence>
<keyword evidence="3" id="KW-0597">Phosphoprotein</keyword>
<keyword evidence="8" id="KW-0812">Transmembrane</keyword>
<dbReference type="PANTHER" id="PTHR43711">
    <property type="entry name" value="TWO-COMPONENT HISTIDINE KINASE"/>
    <property type="match status" value="1"/>
</dbReference>
<gene>
    <name evidence="10" type="ORF">METZ01_LOCUS23146</name>
</gene>
<feature type="transmembrane region" description="Helical" evidence="8">
    <location>
        <begin position="20"/>
        <end position="41"/>
    </location>
</feature>
<keyword evidence="4" id="KW-0808">Transferase</keyword>
<dbReference type="InterPro" id="IPR036097">
    <property type="entry name" value="HisK_dim/P_sf"/>
</dbReference>
<evidence type="ECO:0000256" key="1">
    <source>
        <dbReference type="ARBA" id="ARBA00000085"/>
    </source>
</evidence>
<dbReference type="PROSITE" id="PS50109">
    <property type="entry name" value="HIS_KIN"/>
    <property type="match status" value="1"/>
</dbReference>
<evidence type="ECO:0000256" key="2">
    <source>
        <dbReference type="ARBA" id="ARBA00012438"/>
    </source>
</evidence>
<comment type="catalytic activity">
    <reaction evidence="1">
        <text>ATP + protein L-histidine = ADP + protein N-phospho-L-histidine.</text>
        <dbReference type="EC" id="2.7.13.3"/>
    </reaction>
</comment>
<keyword evidence="7" id="KW-0175">Coiled coil</keyword>
<evidence type="ECO:0000256" key="3">
    <source>
        <dbReference type="ARBA" id="ARBA00022553"/>
    </source>
</evidence>
<dbReference type="SMART" id="SM00387">
    <property type="entry name" value="HATPase_c"/>
    <property type="match status" value="1"/>
</dbReference>
<keyword evidence="5" id="KW-0418">Kinase</keyword>
<feature type="coiled-coil region" evidence="7">
    <location>
        <begin position="148"/>
        <end position="175"/>
    </location>
</feature>
<reference evidence="10" key="1">
    <citation type="submission" date="2018-05" db="EMBL/GenBank/DDBJ databases">
        <authorList>
            <person name="Lanie J.A."/>
            <person name="Ng W.-L."/>
            <person name="Kazmierczak K.M."/>
            <person name="Andrzejewski T.M."/>
            <person name="Davidsen T.M."/>
            <person name="Wayne K.J."/>
            <person name="Tettelin H."/>
            <person name="Glass J.I."/>
            <person name="Rusch D."/>
            <person name="Podicherti R."/>
            <person name="Tsui H.-C.T."/>
            <person name="Winkler M.E."/>
        </authorList>
    </citation>
    <scope>NUCLEOTIDE SEQUENCE</scope>
</reference>
<evidence type="ECO:0000256" key="8">
    <source>
        <dbReference type="SAM" id="Phobius"/>
    </source>
</evidence>
<dbReference type="GO" id="GO:0000155">
    <property type="term" value="F:phosphorelay sensor kinase activity"/>
    <property type="evidence" value="ECO:0007669"/>
    <property type="project" value="InterPro"/>
</dbReference>
<evidence type="ECO:0000256" key="4">
    <source>
        <dbReference type="ARBA" id="ARBA00022679"/>
    </source>
</evidence>
<feature type="transmembrane region" description="Helical" evidence="8">
    <location>
        <begin position="192"/>
        <end position="214"/>
    </location>
</feature>
<dbReference type="PRINTS" id="PR00344">
    <property type="entry name" value="BCTRLSENSOR"/>
</dbReference>
<name>A0A381PTA9_9ZZZZ</name>
<evidence type="ECO:0000259" key="9">
    <source>
        <dbReference type="PROSITE" id="PS50109"/>
    </source>
</evidence>
<dbReference type="Gene3D" id="3.30.565.10">
    <property type="entry name" value="Histidine kinase-like ATPase, C-terminal domain"/>
    <property type="match status" value="1"/>
</dbReference>
<dbReference type="CDD" id="cd00082">
    <property type="entry name" value="HisKA"/>
    <property type="match status" value="1"/>
</dbReference>
<accession>A0A381PTA9</accession>
<evidence type="ECO:0000256" key="6">
    <source>
        <dbReference type="ARBA" id="ARBA00023012"/>
    </source>
</evidence>
<dbReference type="CDD" id="cd00075">
    <property type="entry name" value="HATPase"/>
    <property type="match status" value="1"/>
</dbReference>
<keyword evidence="8" id="KW-1133">Transmembrane helix</keyword>
<dbReference type="SMART" id="SM00388">
    <property type="entry name" value="HisKA"/>
    <property type="match status" value="1"/>
</dbReference>
<dbReference type="Pfam" id="PF02518">
    <property type="entry name" value="HATPase_c"/>
    <property type="match status" value="1"/>
</dbReference>
<dbReference type="InterPro" id="IPR050736">
    <property type="entry name" value="Sensor_HK_Regulatory"/>
</dbReference>
<dbReference type="SUPFAM" id="SSF47384">
    <property type="entry name" value="Homodimeric domain of signal transducing histidine kinase"/>
    <property type="match status" value="1"/>
</dbReference>
<evidence type="ECO:0000256" key="7">
    <source>
        <dbReference type="SAM" id="Coils"/>
    </source>
</evidence>
<evidence type="ECO:0000313" key="10">
    <source>
        <dbReference type="EMBL" id="SUZ70292.1"/>
    </source>
</evidence>
<dbReference type="EMBL" id="UINC01001086">
    <property type="protein sequence ID" value="SUZ70292.1"/>
    <property type="molecule type" value="Genomic_DNA"/>
</dbReference>
<protein>
    <recommendedName>
        <fullName evidence="2">histidine kinase</fullName>
        <ecNumber evidence="2">2.7.13.3</ecNumber>
    </recommendedName>
</protein>
<dbReference type="InterPro" id="IPR005467">
    <property type="entry name" value="His_kinase_dom"/>
</dbReference>
<dbReference type="InterPro" id="IPR004358">
    <property type="entry name" value="Sig_transdc_His_kin-like_C"/>
</dbReference>